<reference evidence="4" key="1">
    <citation type="submission" date="2010-10" db="EMBL/GenBank/DDBJ databases">
        <title>Complete sequence of chromosome of Geobacillus sp. Y4.1MC1.</title>
        <authorList>
            <consortium name="US DOE Joint Genome Institute"/>
            <person name="Lucas S."/>
            <person name="Copeland A."/>
            <person name="Lapidus A."/>
            <person name="Cheng J.-F."/>
            <person name="Bruce D."/>
            <person name="Goodwin L."/>
            <person name="Pitluck S."/>
            <person name="Chertkov O."/>
            <person name="Zhang X."/>
            <person name="Detter J.C."/>
            <person name="Han C."/>
            <person name="Tapia R."/>
            <person name="Land M."/>
            <person name="Hauser L."/>
            <person name="Jeffries C."/>
            <person name="Kyrpides N."/>
            <person name="Ivanova N."/>
            <person name="Ovchinnikova G."/>
            <person name="Brumm P."/>
            <person name="Mead D."/>
            <person name="Woyke T."/>
        </authorList>
    </citation>
    <scope>NUCLEOTIDE SEQUENCE [LARGE SCALE GENOMIC DNA]</scope>
    <source>
        <strain evidence="4">Y4.1MC1</strain>
    </source>
</reference>
<feature type="transmembrane region" description="Helical" evidence="3">
    <location>
        <begin position="94"/>
        <end position="112"/>
    </location>
</feature>
<dbReference type="GO" id="GO:0015225">
    <property type="term" value="F:biotin transmembrane transporter activity"/>
    <property type="evidence" value="ECO:0007669"/>
    <property type="project" value="UniProtKB-UniRule"/>
</dbReference>
<keyword evidence="2" id="KW-0813">Transport</keyword>
<protein>
    <recommendedName>
        <fullName evidence="2">Biotin transporter</fullName>
    </recommendedName>
</protein>
<dbReference type="PANTHER" id="PTHR34295">
    <property type="entry name" value="BIOTIN TRANSPORTER BIOY"/>
    <property type="match status" value="1"/>
</dbReference>
<comment type="subcellular location">
    <subcellularLocation>
        <location evidence="2">Cell membrane</location>
        <topology evidence="2">Multi-pass membrane protein</topology>
    </subcellularLocation>
</comment>
<feature type="transmembrane region" description="Helical" evidence="3">
    <location>
        <begin position="68"/>
        <end position="88"/>
    </location>
</feature>
<accession>A0A7U4DJF0</accession>
<name>A0A7U4DJF0_GEOS0</name>
<keyword evidence="2" id="KW-1003">Cell membrane</keyword>
<evidence type="ECO:0000256" key="3">
    <source>
        <dbReference type="SAM" id="Phobius"/>
    </source>
</evidence>
<dbReference type="EMBL" id="CP002293">
    <property type="protein sequence ID" value="ADP73382.1"/>
    <property type="molecule type" value="Genomic_DNA"/>
</dbReference>
<dbReference type="GO" id="GO:0005886">
    <property type="term" value="C:plasma membrane"/>
    <property type="evidence" value="ECO:0007669"/>
    <property type="project" value="UniProtKB-SubCell"/>
</dbReference>
<dbReference type="Pfam" id="PF02632">
    <property type="entry name" value="BioY"/>
    <property type="match status" value="1"/>
</dbReference>
<feature type="transmembrane region" description="Helical" evidence="3">
    <location>
        <begin position="12"/>
        <end position="29"/>
    </location>
</feature>
<proteinExistence type="inferred from homology"/>
<dbReference type="InterPro" id="IPR003784">
    <property type="entry name" value="BioY"/>
</dbReference>
<sequence>MGETQRKWRALDMTLVGMFAALMAIGANITSWAPFLVIGGVPITLQTFFCVLAGAILGRKLGATAMTVYMLIGLFGAPVFAQFSGGFGTIVRPTFGFILSFILAAYVTGWIIERGNGNPSVVRFIAATVAGMAINYLIGTNWMYIAYKLWAEAPKGFSYALAWSWMIVPLPKDIILSVIAGIISPRIYMSIRKSASYRQHVA</sequence>
<gene>
    <name evidence="4" type="ORF">GY4MC1_0550</name>
</gene>
<evidence type="ECO:0000256" key="2">
    <source>
        <dbReference type="PIRNR" id="PIRNR016661"/>
    </source>
</evidence>
<evidence type="ECO:0000256" key="1">
    <source>
        <dbReference type="ARBA" id="ARBA00010692"/>
    </source>
</evidence>
<feature type="transmembrane region" description="Helical" evidence="3">
    <location>
        <begin position="124"/>
        <end position="145"/>
    </location>
</feature>
<keyword evidence="2 3" id="KW-0472">Membrane</keyword>
<keyword evidence="3" id="KW-1133">Transmembrane helix</keyword>
<feature type="transmembrane region" description="Helical" evidence="3">
    <location>
        <begin position="35"/>
        <end position="56"/>
    </location>
</feature>
<dbReference type="Gene3D" id="1.10.1760.20">
    <property type="match status" value="1"/>
</dbReference>
<comment type="similarity">
    <text evidence="1 2">Belongs to the BioY family.</text>
</comment>
<evidence type="ECO:0000313" key="4">
    <source>
        <dbReference type="EMBL" id="ADP73382.1"/>
    </source>
</evidence>
<dbReference type="AlphaFoldDB" id="A0A7U4DJF0"/>
<dbReference type="PANTHER" id="PTHR34295:SF1">
    <property type="entry name" value="BIOTIN TRANSPORTER BIOY"/>
    <property type="match status" value="1"/>
</dbReference>
<organism evidence="4">
    <name type="scientific">Geobacillus sp. (strain Y4.1MC1)</name>
    <dbReference type="NCBI Taxonomy" id="581103"/>
    <lineage>
        <taxon>Bacteria</taxon>
        <taxon>Bacillati</taxon>
        <taxon>Bacillota</taxon>
        <taxon>Bacilli</taxon>
        <taxon>Bacillales</taxon>
        <taxon>Anoxybacillaceae</taxon>
        <taxon>Geobacillus</taxon>
    </lineage>
</organism>
<feature type="transmembrane region" description="Helical" evidence="3">
    <location>
        <begin position="157"/>
        <end position="183"/>
    </location>
</feature>
<keyword evidence="3" id="KW-0812">Transmembrane</keyword>
<dbReference type="PIRSF" id="PIRSF016661">
    <property type="entry name" value="BioY"/>
    <property type="match status" value="1"/>
</dbReference>
<dbReference type="KEGG" id="gmc:GY4MC1_0550"/>